<keyword evidence="3" id="KW-0460">Magnesium</keyword>
<dbReference type="AlphaFoldDB" id="F0R6X1"/>
<dbReference type="Proteomes" id="UP000007486">
    <property type="component" value="Chromosome"/>
</dbReference>
<dbReference type="CDD" id="cd07037">
    <property type="entry name" value="TPP_PYR_MenD"/>
    <property type="match status" value="1"/>
</dbReference>
<keyword evidence="5" id="KW-0464">Manganese</keyword>
<evidence type="ECO:0000256" key="4">
    <source>
        <dbReference type="ARBA" id="ARBA00023052"/>
    </source>
</evidence>
<dbReference type="KEGG" id="bsa:Bacsa_0280"/>
<dbReference type="GO" id="GO:0046872">
    <property type="term" value="F:metal ion binding"/>
    <property type="evidence" value="ECO:0007669"/>
    <property type="project" value="UniProtKB-KW"/>
</dbReference>
<evidence type="ECO:0000313" key="7">
    <source>
        <dbReference type="EMBL" id="ADY34888.1"/>
    </source>
</evidence>
<evidence type="ECO:0000259" key="6">
    <source>
        <dbReference type="Pfam" id="PF02776"/>
    </source>
</evidence>
<name>F0R6X1_PHOSB</name>
<evidence type="ECO:0000256" key="1">
    <source>
        <dbReference type="ARBA" id="ARBA00022679"/>
    </source>
</evidence>
<proteinExistence type="predicted"/>
<dbReference type="SUPFAM" id="SSF52518">
    <property type="entry name" value="Thiamin diphosphate-binding fold (THDP-binding)"/>
    <property type="match status" value="2"/>
</dbReference>
<dbReference type="OrthoDB" id="9791859at2"/>
<dbReference type="PIRSF" id="PIRSF004983">
    <property type="entry name" value="MenD"/>
    <property type="match status" value="1"/>
</dbReference>
<organism evidence="7 8">
    <name type="scientific">Phocaeicola salanitronis (strain DSM 18170 / JCM 13657 / CCUG 60908 / BL78)</name>
    <name type="common">Bacteroides salanitronis</name>
    <dbReference type="NCBI Taxonomy" id="667015"/>
    <lineage>
        <taxon>Bacteria</taxon>
        <taxon>Pseudomonadati</taxon>
        <taxon>Bacteroidota</taxon>
        <taxon>Bacteroidia</taxon>
        <taxon>Bacteroidales</taxon>
        <taxon>Bacteroidaceae</taxon>
        <taxon>Phocaeicola</taxon>
    </lineage>
</organism>
<keyword evidence="4" id="KW-0786">Thiamine pyrophosphate</keyword>
<dbReference type="GO" id="GO:0009234">
    <property type="term" value="P:menaquinone biosynthetic process"/>
    <property type="evidence" value="ECO:0007669"/>
    <property type="project" value="InterPro"/>
</dbReference>
<evidence type="ECO:0000256" key="5">
    <source>
        <dbReference type="ARBA" id="ARBA00023211"/>
    </source>
</evidence>
<dbReference type="Gene3D" id="3.40.50.1220">
    <property type="entry name" value="TPP-binding domain"/>
    <property type="match status" value="1"/>
</dbReference>
<dbReference type="InterPro" id="IPR004433">
    <property type="entry name" value="MenaQ_synth_MenD"/>
</dbReference>
<sequence length="582" mass="65786">MEQYYTNERNVQILIALLKEHGIKRVIASPGSTNVTFVGSLQQDPYFEMYSCVDERSAAYMACGMAAESGEPVVLSCTGATASRNYFPALTEAFYRKLPVLAVTSTQDESKIGHLVAQVIDRTCQPKDTVVCSVHLQTVRDENDSWDCNVKANEAILALKHHGGGPVHINLTTTYSKDFSVKDLPKQRVIRRYSIEDELPAFPKGKIAVFCGSHIRWTKKETDAIDRFCHAYNAVVFTDPSANYEGKYKVAYNLVAQQRIDDANRQVDLLIHIGNMSDFPNIINPKEVWRVSEDGKIVDRYKKLTNVFEMREASFFNLYADKMAIDSDNDDSYLNNCLAAQHRLGTEIPDLPFSHLWIANRLHDKLPKDSVLHLGILSPLRSWGYFDIEKSIDTFCNEGGFGIDGNLSTLIGASLMNPNKLYFGVVGDLSFFYDMNSLGNRHVGNNVRILLVNNSLGAEFLLFKQTNIINCVNDIESYISAKDHFGHQSPALVRHYTEDLGFEYLSASAKEEFEQVYSRFITPELTDKPMIFEVFTKVEDENEALKQMWNIEKSAKQKIKQSIKSVLSDDVIDLGKKFFGKN</sequence>
<dbReference type="InterPro" id="IPR012001">
    <property type="entry name" value="Thiamin_PyroP_enz_TPP-bd_dom"/>
</dbReference>
<keyword evidence="2" id="KW-0479">Metal-binding</keyword>
<evidence type="ECO:0000256" key="3">
    <source>
        <dbReference type="ARBA" id="ARBA00022842"/>
    </source>
</evidence>
<keyword evidence="1" id="KW-0808">Transferase</keyword>
<dbReference type="PANTHER" id="PTHR42916:SF1">
    <property type="entry name" value="PROTEIN PHYLLO, CHLOROPLASTIC"/>
    <property type="match status" value="1"/>
</dbReference>
<evidence type="ECO:0000256" key="2">
    <source>
        <dbReference type="ARBA" id="ARBA00022723"/>
    </source>
</evidence>
<dbReference type="Gene3D" id="3.40.50.970">
    <property type="match status" value="2"/>
</dbReference>
<evidence type="ECO:0000313" key="8">
    <source>
        <dbReference type="Proteomes" id="UP000007486"/>
    </source>
</evidence>
<dbReference type="InterPro" id="IPR029061">
    <property type="entry name" value="THDP-binding"/>
</dbReference>
<keyword evidence="8" id="KW-1185">Reference proteome</keyword>
<dbReference type="GO" id="GO:0070204">
    <property type="term" value="F:2-succinyl-5-enolpyruvyl-6-hydroxy-3-cyclohexene-1-carboxylic-acid synthase activity"/>
    <property type="evidence" value="ECO:0007669"/>
    <property type="project" value="InterPro"/>
</dbReference>
<dbReference type="EMBL" id="CP002530">
    <property type="protein sequence ID" value="ADY34888.1"/>
    <property type="molecule type" value="Genomic_DNA"/>
</dbReference>
<feature type="domain" description="Thiamine pyrophosphate enzyme N-terminal TPP-binding" evidence="6">
    <location>
        <begin position="12"/>
        <end position="121"/>
    </location>
</feature>
<reference evidence="7 8" key="1">
    <citation type="journal article" date="2011" name="Stand. Genomic Sci.">
        <title>Complete genome sequence of Bacteroides salanitronis type strain (BL78).</title>
        <authorList>
            <person name="Gronow S."/>
            <person name="Held B."/>
            <person name="Lucas S."/>
            <person name="Lapidus A."/>
            <person name="Del Rio T.G."/>
            <person name="Nolan M."/>
            <person name="Tice H."/>
            <person name="Deshpande S."/>
            <person name="Cheng J.F."/>
            <person name="Pitluck S."/>
            <person name="Liolios K."/>
            <person name="Pagani I."/>
            <person name="Ivanova N."/>
            <person name="Mavromatis K."/>
            <person name="Pati A."/>
            <person name="Tapia R."/>
            <person name="Han C."/>
            <person name="Goodwin L."/>
            <person name="Chen A."/>
            <person name="Palaniappan K."/>
            <person name="Land M."/>
            <person name="Hauser L."/>
            <person name="Chang Y.J."/>
            <person name="Jeffries C.D."/>
            <person name="Brambilla E.M."/>
            <person name="Rohde M."/>
            <person name="Goker M."/>
            <person name="Detter J.C."/>
            <person name="Woyke T."/>
            <person name="Bristow J."/>
            <person name="Markowitz V."/>
            <person name="Hugenholtz P."/>
            <person name="Kyrpides N.C."/>
            <person name="Klenk H.P."/>
            <person name="Eisen J.A."/>
        </authorList>
    </citation>
    <scope>NUCLEOTIDE SEQUENCE [LARGE SCALE GENOMIC DNA]</scope>
    <source>
        <strain evidence="7 8">DSM 18170</strain>
    </source>
</reference>
<dbReference type="PANTHER" id="PTHR42916">
    <property type="entry name" value="2-SUCCINYL-5-ENOLPYRUVYL-6-HYDROXY-3-CYCLOHEXENE-1-CARBOXYLATE SYNTHASE"/>
    <property type="match status" value="1"/>
</dbReference>
<protein>
    <submittedName>
        <fullName evidence="7">Thiamine pyrophosphate TPP-binding domain-containing protein</fullName>
    </submittedName>
</protein>
<dbReference type="eggNOG" id="COG1165">
    <property type="taxonomic scope" value="Bacteria"/>
</dbReference>
<dbReference type="Pfam" id="PF02776">
    <property type="entry name" value="TPP_enzyme_N"/>
    <property type="match status" value="1"/>
</dbReference>
<dbReference type="GO" id="GO:0030976">
    <property type="term" value="F:thiamine pyrophosphate binding"/>
    <property type="evidence" value="ECO:0007669"/>
    <property type="project" value="InterPro"/>
</dbReference>
<dbReference type="HOGENOM" id="CLU_006051_3_0_10"/>
<gene>
    <name evidence="7" type="ordered locus">Bacsa_0280</name>
</gene>
<accession>F0R6X1</accession>
<dbReference type="RefSeq" id="WP_013616350.1">
    <property type="nucleotide sequence ID" value="NC_015164.1"/>
</dbReference>
<dbReference type="STRING" id="667015.Bacsa_0280"/>